<proteinExistence type="predicted"/>
<sequence>MGASEDLCTTFDIIGVLDHTKRKNIRLNARLIAAEALKGSLSTQVAMLKAEVTRTSNLLEEAQRANKSLLRTIQASHLAVLRRRSSATDNLDRPGRSTFITGISNLLPTSHLNSSRLIITSHYPYVEAIEQLDPGAMDRFEIVESDGVNLEEPLLLDLLSDEPVAGVVARGGYGLSSTENMPVTNGSSPASFVAQPFQFKLFDVPLDAPSCLYRVLDSEKQPRLDNLKSLDHVIRGAFCVNEELGGNVNSPHRTETTSPTTIIILTKIARFVAQVHFSPPPGPSITQTSRYNICLSYKTAQYATMISTPNVDHMSSHAATYFAARVSAPFHRIHPNVLFAASISIIGTLAWSYARSASLVLNYPAGVLREMGVSENLHAAFDIMRALDSAKRKETRLRDQLINAKNLGTILFWSAWCATFWVLRHRKAN</sequence>
<gene>
    <name evidence="1" type="ORF">CTheo_6889</name>
</gene>
<dbReference type="AlphaFoldDB" id="A0A5N5QDZ4"/>
<organism evidence="1 2">
    <name type="scientific">Ceratobasidium theobromae</name>
    <dbReference type="NCBI Taxonomy" id="1582974"/>
    <lineage>
        <taxon>Eukaryota</taxon>
        <taxon>Fungi</taxon>
        <taxon>Dikarya</taxon>
        <taxon>Basidiomycota</taxon>
        <taxon>Agaricomycotina</taxon>
        <taxon>Agaricomycetes</taxon>
        <taxon>Cantharellales</taxon>
        <taxon>Ceratobasidiaceae</taxon>
        <taxon>Ceratobasidium</taxon>
    </lineage>
</organism>
<evidence type="ECO:0000313" key="2">
    <source>
        <dbReference type="Proteomes" id="UP000383932"/>
    </source>
</evidence>
<accession>A0A5N5QDZ4</accession>
<dbReference type="Proteomes" id="UP000383932">
    <property type="component" value="Unassembled WGS sequence"/>
</dbReference>
<name>A0A5N5QDZ4_9AGAM</name>
<evidence type="ECO:0000313" key="1">
    <source>
        <dbReference type="EMBL" id="KAB5589668.1"/>
    </source>
</evidence>
<protein>
    <submittedName>
        <fullName evidence="1">Uncharacterized protein</fullName>
    </submittedName>
</protein>
<comment type="caution">
    <text evidence="1">The sequence shown here is derived from an EMBL/GenBank/DDBJ whole genome shotgun (WGS) entry which is preliminary data.</text>
</comment>
<reference evidence="1 2" key="1">
    <citation type="journal article" date="2019" name="Fungal Biol. Biotechnol.">
        <title>Draft genome sequence of fastidious pathogen Ceratobasidium theobromae, which causes vascular-streak dieback in Theobroma cacao.</title>
        <authorList>
            <person name="Ali S.S."/>
            <person name="Asman A."/>
            <person name="Shao J."/>
            <person name="Firmansyah A.P."/>
            <person name="Susilo A.W."/>
            <person name="Rosmana A."/>
            <person name="McMahon P."/>
            <person name="Junaid M."/>
            <person name="Guest D."/>
            <person name="Kheng T.Y."/>
            <person name="Meinhardt L.W."/>
            <person name="Bailey B.A."/>
        </authorList>
    </citation>
    <scope>NUCLEOTIDE SEQUENCE [LARGE SCALE GENOMIC DNA]</scope>
    <source>
        <strain evidence="1 2">CT2</strain>
    </source>
</reference>
<dbReference type="EMBL" id="SSOP01000242">
    <property type="protein sequence ID" value="KAB5589668.1"/>
    <property type="molecule type" value="Genomic_DNA"/>
</dbReference>
<keyword evidence="2" id="KW-1185">Reference proteome</keyword>